<evidence type="ECO:0000313" key="2">
    <source>
        <dbReference type="EMBL" id="QHT15087.1"/>
    </source>
</evidence>
<organism evidence="2">
    <name type="scientific">viral metagenome</name>
    <dbReference type="NCBI Taxonomy" id="1070528"/>
    <lineage>
        <taxon>unclassified sequences</taxon>
        <taxon>metagenomes</taxon>
        <taxon>organismal metagenomes</taxon>
    </lineage>
</organism>
<proteinExistence type="predicted"/>
<name>A0A6C0DEZ5_9ZZZZ</name>
<evidence type="ECO:0008006" key="3">
    <source>
        <dbReference type="Google" id="ProtNLM"/>
    </source>
</evidence>
<sequence>MEKSIFSFPSLYAHILNGILLFIAFFLFFKNYSKICRLEPYKLIILTLLFSACVGIHGISHLGMEKIYRFNPLSTILLQK</sequence>
<protein>
    <recommendedName>
        <fullName evidence="3">DUF4405 domain-containing protein</fullName>
    </recommendedName>
</protein>
<keyword evidence="1" id="KW-0812">Transmembrane</keyword>
<evidence type="ECO:0000256" key="1">
    <source>
        <dbReference type="SAM" id="Phobius"/>
    </source>
</evidence>
<feature type="transmembrane region" description="Helical" evidence="1">
    <location>
        <begin position="41"/>
        <end position="64"/>
    </location>
</feature>
<keyword evidence="1" id="KW-0472">Membrane</keyword>
<reference evidence="2" key="1">
    <citation type="journal article" date="2020" name="Nature">
        <title>Giant virus diversity and host interactions through global metagenomics.</title>
        <authorList>
            <person name="Schulz F."/>
            <person name="Roux S."/>
            <person name="Paez-Espino D."/>
            <person name="Jungbluth S."/>
            <person name="Walsh D.A."/>
            <person name="Denef V.J."/>
            <person name="McMahon K.D."/>
            <person name="Konstantinidis K.T."/>
            <person name="Eloe-Fadrosh E.A."/>
            <person name="Kyrpides N.C."/>
            <person name="Woyke T."/>
        </authorList>
    </citation>
    <scope>NUCLEOTIDE SEQUENCE</scope>
    <source>
        <strain evidence="2">GVMAG-M-3300023174-144</strain>
    </source>
</reference>
<dbReference type="EMBL" id="MN739600">
    <property type="protein sequence ID" value="QHT15087.1"/>
    <property type="molecule type" value="Genomic_DNA"/>
</dbReference>
<accession>A0A6C0DEZ5</accession>
<feature type="transmembrane region" description="Helical" evidence="1">
    <location>
        <begin position="12"/>
        <end position="29"/>
    </location>
</feature>
<dbReference type="AlphaFoldDB" id="A0A6C0DEZ5"/>
<keyword evidence="1" id="KW-1133">Transmembrane helix</keyword>